<keyword evidence="2" id="KW-1185">Reference proteome</keyword>
<evidence type="ECO:0000313" key="1">
    <source>
        <dbReference type="EMBL" id="GAA4232588.1"/>
    </source>
</evidence>
<organism evidence="1 2">
    <name type="scientific">Actinomadura meridiana</name>
    <dbReference type="NCBI Taxonomy" id="559626"/>
    <lineage>
        <taxon>Bacteria</taxon>
        <taxon>Bacillati</taxon>
        <taxon>Actinomycetota</taxon>
        <taxon>Actinomycetes</taxon>
        <taxon>Streptosporangiales</taxon>
        <taxon>Thermomonosporaceae</taxon>
        <taxon>Actinomadura</taxon>
    </lineage>
</organism>
<dbReference type="EMBL" id="BAABAS010000006">
    <property type="protein sequence ID" value="GAA4232588.1"/>
    <property type="molecule type" value="Genomic_DNA"/>
</dbReference>
<dbReference type="Proteomes" id="UP001501710">
    <property type="component" value="Unassembled WGS sequence"/>
</dbReference>
<comment type="caution">
    <text evidence="1">The sequence shown here is derived from an EMBL/GenBank/DDBJ whole genome shotgun (WGS) entry which is preliminary data.</text>
</comment>
<sequence length="145" mass="14752">MALALMTYAGLYAGINREETMGQRMVRTLAGGALALGASVLLGGCGALGGGTGEVCTDTKAAFQQYITQVRSLPAAEPAQWQQATEQLAGRLDGLAKETGDDDLKKALKAEATKLHAAAPAVGTGDVAQLDSVMKDTPASIGKAC</sequence>
<gene>
    <name evidence="1" type="ORF">GCM10022254_32890</name>
</gene>
<protein>
    <submittedName>
        <fullName evidence="1">Uncharacterized protein</fullName>
    </submittedName>
</protein>
<name>A0ABP8C2I8_9ACTN</name>
<proteinExistence type="predicted"/>
<accession>A0ABP8C2I8</accession>
<evidence type="ECO:0000313" key="2">
    <source>
        <dbReference type="Proteomes" id="UP001501710"/>
    </source>
</evidence>
<reference evidence="2" key="1">
    <citation type="journal article" date="2019" name="Int. J. Syst. Evol. Microbiol.">
        <title>The Global Catalogue of Microorganisms (GCM) 10K type strain sequencing project: providing services to taxonomists for standard genome sequencing and annotation.</title>
        <authorList>
            <consortium name="The Broad Institute Genomics Platform"/>
            <consortium name="The Broad Institute Genome Sequencing Center for Infectious Disease"/>
            <person name="Wu L."/>
            <person name="Ma J."/>
        </authorList>
    </citation>
    <scope>NUCLEOTIDE SEQUENCE [LARGE SCALE GENOMIC DNA]</scope>
    <source>
        <strain evidence="2">JCM 17440</strain>
    </source>
</reference>